<name>A0ABU3VKR9_9RHOB</name>
<proteinExistence type="predicted"/>
<dbReference type="InterPro" id="IPR036086">
    <property type="entry name" value="ParB/Sulfiredoxin_sf"/>
</dbReference>
<dbReference type="Proteomes" id="UP001255416">
    <property type="component" value="Unassembled WGS sequence"/>
</dbReference>
<dbReference type="Gene3D" id="3.90.1530.10">
    <property type="entry name" value="Conserved hypothetical protein from pyrococcus furiosus pfu- 392566-001, ParB domain"/>
    <property type="match status" value="1"/>
</dbReference>
<dbReference type="RefSeq" id="WP_316782093.1">
    <property type="nucleotide sequence ID" value="NZ_JASMWN010000030.1"/>
</dbReference>
<protein>
    <submittedName>
        <fullName evidence="1">ParB N-terminal domain-containing protein</fullName>
    </submittedName>
</protein>
<dbReference type="EMBL" id="JASMWN010000030">
    <property type="protein sequence ID" value="MDU9006782.1"/>
    <property type="molecule type" value="Genomic_DNA"/>
</dbReference>
<sequence length="149" mass="16786">MTLILLPVFEVHPHEEVSFPHVLAIMKEIVADGVVERPLIVARSCRTLLDGHHRYSALRILEVDLLPCFLIDYDDASQVEVSSWRPGEHVTSQTVRTAAATGMLLPPKTSRHVLKQEIPPMRFPFSHLISARTTQQKFPDVHLEGAKHA</sequence>
<comment type="caution">
    <text evidence="1">The sequence shown here is derived from an EMBL/GenBank/DDBJ whole genome shotgun (WGS) entry which is preliminary data.</text>
</comment>
<evidence type="ECO:0000313" key="1">
    <source>
        <dbReference type="EMBL" id="MDU9006782.1"/>
    </source>
</evidence>
<keyword evidence="2" id="KW-1185">Reference proteome</keyword>
<reference evidence="2" key="1">
    <citation type="submission" date="2023-05" db="EMBL/GenBank/DDBJ databases">
        <title>Sedimentitalea sp. nov. JM2-8.</title>
        <authorList>
            <person name="Huang J."/>
        </authorList>
    </citation>
    <scope>NUCLEOTIDE SEQUENCE [LARGE SCALE GENOMIC DNA]</scope>
    <source>
        <strain evidence="2">KHS03</strain>
    </source>
</reference>
<gene>
    <name evidence="1" type="ORF">QO231_23385</name>
</gene>
<accession>A0ABU3VKR9</accession>
<evidence type="ECO:0000313" key="2">
    <source>
        <dbReference type="Proteomes" id="UP001255416"/>
    </source>
</evidence>
<dbReference type="SUPFAM" id="SSF110849">
    <property type="entry name" value="ParB/Sulfiredoxin"/>
    <property type="match status" value="1"/>
</dbReference>
<organism evidence="1 2">
    <name type="scientific">Sedimentitalea todarodis</name>
    <dbReference type="NCBI Taxonomy" id="1631240"/>
    <lineage>
        <taxon>Bacteria</taxon>
        <taxon>Pseudomonadati</taxon>
        <taxon>Pseudomonadota</taxon>
        <taxon>Alphaproteobacteria</taxon>
        <taxon>Rhodobacterales</taxon>
        <taxon>Paracoccaceae</taxon>
        <taxon>Sedimentitalea</taxon>
    </lineage>
</organism>